<evidence type="ECO:0000313" key="2">
    <source>
        <dbReference type="Proteomes" id="UP000241940"/>
    </source>
</evidence>
<proteinExistence type="predicted"/>
<keyword evidence="2" id="KW-1185">Reference proteome</keyword>
<reference evidence="2" key="1">
    <citation type="submission" date="2017-12" db="EMBL/GenBank/DDBJ databases">
        <authorList>
            <person name="Dingman D."/>
            <person name="Mangohig J."/>
            <person name="Merrill B.D."/>
            <person name="Ward A.T."/>
            <person name="Berg J.A."/>
            <person name="Hilton J.A."/>
            <person name="Fajardo C.P."/>
            <person name="Walker J.K."/>
            <person name="Bakhiet N."/>
            <person name="Field C."/>
            <person name="Stahly D.P."/>
            <person name="Breakwell D.P."/>
            <person name="Grose J.H."/>
            <person name="Hope S."/>
            <person name="Tsourkas P.K."/>
        </authorList>
    </citation>
    <scope>NUCLEOTIDE SEQUENCE [LARGE SCALE GENOMIC DNA]</scope>
</reference>
<gene>
    <name evidence="1" type="ORF">PBL1C_36</name>
</gene>
<name>A0A2I7SCC6_9CAUD</name>
<protein>
    <submittedName>
        <fullName evidence="1">Uncharacterized protein</fullName>
    </submittedName>
</protein>
<dbReference type="Proteomes" id="UP000241940">
    <property type="component" value="Segment"/>
</dbReference>
<sequence>MKQWENNSYNKVRNRKEVIEMMTSDFGYIVIHVRTVV</sequence>
<organism evidence="1 2">
    <name type="scientific">Paenibacillus phage PBL1c</name>
    <dbReference type="NCBI Taxonomy" id="2070194"/>
    <lineage>
        <taxon>Viruses</taxon>
        <taxon>Duplodnaviria</taxon>
        <taxon>Heunggongvirae</taxon>
        <taxon>Uroviricota</taxon>
        <taxon>Caudoviricetes</taxon>
        <taxon>Fernvirus</taxon>
        <taxon>Fernvirus PBL1c</taxon>
    </lineage>
</organism>
<accession>A0A2I7SCC6</accession>
<dbReference type="EMBL" id="MG727698">
    <property type="protein sequence ID" value="AUS03550.1"/>
    <property type="molecule type" value="Genomic_DNA"/>
</dbReference>
<evidence type="ECO:0000313" key="1">
    <source>
        <dbReference type="EMBL" id="AUS03550.1"/>
    </source>
</evidence>